<sequence length="257" mass="28369">MKIMLCNDDGIHAEGINVLHSLLVKQHEVFVIAPEEEKSGAGSSITTKKPLIPNQIKENFIAINGTPVDCVHLGLHQLCPFKPDVLLSGINFGANMAEDLLYSGTVGAAMEGREFSIPSIAISAAAFIQPSSQGKSQPNFLTAARIALDIVERLPEIRIDSQITLNVNVPNLNYEEINEINLTYPGTWGKRNPPHKETSNSGKDQFWITHRNKIPENEENSDIATLNRGEVSISPIGPRFLVNDYDQSLKEWINSFN</sequence>
<keyword evidence="4" id="KW-0547">Nucleotide-binding</keyword>
<dbReference type="Pfam" id="PF01975">
    <property type="entry name" value="SurE"/>
    <property type="match status" value="1"/>
</dbReference>
<dbReference type="PANTHER" id="PTHR30457:SF12">
    <property type="entry name" value="5'_3'-NUCLEOTIDASE SURE"/>
    <property type="match status" value="1"/>
</dbReference>
<dbReference type="InterPro" id="IPR036523">
    <property type="entry name" value="SurE-like_sf"/>
</dbReference>
<dbReference type="SUPFAM" id="SSF64167">
    <property type="entry name" value="SurE-like"/>
    <property type="match status" value="1"/>
</dbReference>
<evidence type="ECO:0000256" key="2">
    <source>
        <dbReference type="ARBA" id="ARBA00022490"/>
    </source>
</evidence>
<keyword evidence="2" id="KW-0963">Cytoplasm</keyword>
<dbReference type="EMBL" id="UINC01001036">
    <property type="protein sequence ID" value="SUZ68285.1"/>
    <property type="molecule type" value="Genomic_DNA"/>
</dbReference>
<feature type="domain" description="Survival protein SurE-like phosphatase/nucleotidase" evidence="6">
    <location>
        <begin position="3"/>
        <end position="187"/>
    </location>
</feature>
<proteinExistence type="inferred from homology"/>
<evidence type="ECO:0000256" key="1">
    <source>
        <dbReference type="ARBA" id="ARBA00011062"/>
    </source>
</evidence>
<dbReference type="Gene3D" id="3.40.1210.10">
    <property type="entry name" value="Survival protein SurE-like phosphatase/nucleotidase"/>
    <property type="match status" value="1"/>
</dbReference>
<dbReference type="GO" id="GO:0046872">
    <property type="term" value="F:metal ion binding"/>
    <property type="evidence" value="ECO:0007669"/>
    <property type="project" value="UniProtKB-KW"/>
</dbReference>
<dbReference type="InterPro" id="IPR030048">
    <property type="entry name" value="SurE"/>
</dbReference>
<evidence type="ECO:0000259" key="6">
    <source>
        <dbReference type="Pfam" id="PF01975"/>
    </source>
</evidence>
<gene>
    <name evidence="7" type="ORF">METZ01_LOCUS21139</name>
</gene>
<keyword evidence="5" id="KW-0378">Hydrolase</keyword>
<dbReference type="NCBIfam" id="TIGR00087">
    <property type="entry name" value="surE"/>
    <property type="match status" value="1"/>
</dbReference>
<evidence type="ECO:0000256" key="3">
    <source>
        <dbReference type="ARBA" id="ARBA00022723"/>
    </source>
</evidence>
<evidence type="ECO:0000313" key="7">
    <source>
        <dbReference type="EMBL" id="SUZ68285.1"/>
    </source>
</evidence>
<evidence type="ECO:0000256" key="5">
    <source>
        <dbReference type="ARBA" id="ARBA00022801"/>
    </source>
</evidence>
<organism evidence="7">
    <name type="scientific">marine metagenome</name>
    <dbReference type="NCBI Taxonomy" id="408172"/>
    <lineage>
        <taxon>unclassified sequences</taxon>
        <taxon>metagenomes</taxon>
        <taxon>ecological metagenomes</taxon>
    </lineage>
</organism>
<comment type="similarity">
    <text evidence="1">Belongs to the SurE nucleotidase family.</text>
</comment>
<protein>
    <recommendedName>
        <fullName evidence="6">Survival protein SurE-like phosphatase/nucleotidase domain-containing protein</fullName>
    </recommendedName>
</protein>
<name>A0A381PMQ0_9ZZZZ</name>
<accession>A0A381PMQ0</accession>
<dbReference type="GO" id="GO:0008254">
    <property type="term" value="F:3'-nucleotidase activity"/>
    <property type="evidence" value="ECO:0007669"/>
    <property type="project" value="TreeGrafter"/>
</dbReference>
<dbReference type="GO" id="GO:0004309">
    <property type="term" value="F:exopolyphosphatase activity"/>
    <property type="evidence" value="ECO:0007669"/>
    <property type="project" value="TreeGrafter"/>
</dbReference>
<dbReference type="InterPro" id="IPR002828">
    <property type="entry name" value="SurE-like_Pase/nucleotidase"/>
</dbReference>
<keyword evidence="3" id="KW-0479">Metal-binding</keyword>
<evidence type="ECO:0000256" key="4">
    <source>
        <dbReference type="ARBA" id="ARBA00022741"/>
    </source>
</evidence>
<dbReference type="AlphaFoldDB" id="A0A381PMQ0"/>
<reference evidence="7" key="1">
    <citation type="submission" date="2018-05" db="EMBL/GenBank/DDBJ databases">
        <authorList>
            <person name="Lanie J.A."/>
            <person name="Ng W.-L."/>
            <person name="Kazmierczak K.M."/>
            <person name="Andrzejewski T.M."/>
            <person name="Davidsen T.M."/>
            <person name="Wayne K.J."/>
            <person name="Tettelin H."/>
            <person name="Glass J.I."/>
            <person name="Rusch D."/>
            <person name="Podicherti R."/>
            <person name="Tsui H.-C.T."/>
            <person name="Winkler M.E."/>
        </authorList>
    </citation>
    <scope>NUCLEOTIDE SEQUENCE</scope>
</reference>
<dbReference type="HAMAP" id="MF_00060">
    <property type="entry name" value="SurE"/>
    <property type="match status" value="1"/>
</dbReference>
<dbReference type="PANTHER" id="PTHR30457">
    <property type="entry name" value="5'-NUCLEOTIDASE SURE"/>
    <property type="match status" value="1"/>
</dbReference>
<dbReference type="GO" id="GO:0000166">
    <property type="term" value="F:nucleotide binding"/>
    <property type="evidence" value="ECO:0007669"/>
    <property type="project" value="UniProtKB-KW"/>
</dbReference>
<dbReference type="GO" id="GO:0008253">
    <property type="term" value="F:5'-nucleotidase activity"/>
    <property type="evidence" value="ECO:0007669"/>
    <property type="project" value="TreeGrafter"/>
</dbReference>